<dbReference type="Pfam" id="PF00593">
    <property type="entry name" value="TonB_dep_Rec_b-barrel"/>
    <property type="match status" value="1"/>
</dbReference>
<keyword evidence="11 12" id="KW-0998">Cell outer membrane</keyword>
<evidence type="ECO:0000256" key="5">
    <source>
        <dbReference type="ARBA" id="ARBA00022692"/>
    </source>
</evidence>
<evidence type="ECO:0000256" key="2">
    <source>
        <dbReference type="ARBA" id="ARBA00022448"/>
    </source>
</evidence>
<evidence type="ECO:0000256" key="12">
    <source>
        <dbReference type="PROSITE-ProRule" id="PRU01360"/>
    </source>
</evidence>
<evidence type="ECO:0000256" key="1">
    <source>
        <dbReference type="ARBA" id="ARBA00004571"/>
    </source>
</evidence>
<keyword evidence="3 12" id="KW-1134">Transmembrane beta strand</keyword>
<comment type="subcellular location">
    <subcellularLocation>
        <location evidence="1 12">Cell outer membrane</location>
        <topology evidence="1 12">Multi-pass membrane protein</topology>
    </subcellularLocation>
</comment>
<keyword evidence="8" id="KW-0406">Ion transport</keyword>
<dbReference type="PROSITE" id="PS52016">
    <property type="entry name" value="TONB_DEPENDENT_REC_3"/>
    <property type="match status" value="1"/>
</dbReference>
<dbReference type="PANTHER" id="PTHR32552">
    <property type="entry name" value="FERRICHROME IRON RECEPTOR-RELATED"/>
    <property type="match status" value="1"/>
</dbReference>
<feature type="signal peptide" evidence="14">
    <location>
        <begin position="1"/>
        <end position="22"/>
    </location>
</feature>
<dbReference type="InterPro" id="IPR000531">
    <property type="entry name" value="Beta-barrel_TonB"/>
</dbReference>
<keyword evidence="2 12" id="KW-0813">Transport</keyword>
<dbReference type="InterPro" id="IPR039426">
    <property type="entry name" value="TonB-dep_rcpt-like"/>
</dbReference>
<organism evidence="17 18">
    <name type="scientific">Maribacter aquimaris</name>
    <dbReference type="NCBI Taxonomy" id="2737171"/>
    <lineage>
        <taxon>Bacteria</taxon>
        <taxon>Pseudomonadati</taxon>
        <taxon>Bacteroidota</taxon>
        <taxon>Flavobacteriia</taxon>
        <taxon>Flavobacteriales</taxon>
        <taxon>Flavobacteriaceae</taxon>
        <taxon>Maribacter</taxon>
    </lineage>
</organism>
<dbReference type="Pfam" id="PF13715">
    <property type="entry name" value="CarbopepD_reg_2"/>
    <property type="match status" value="1"/>
</dbReference>
<dbReference type="Gene3D" id="2.60.40.1120">
    <property type="entry name" value="Carboxypeptidase-like, regulatory domain"/>
    <property type="match status" value="1"/>
</dbReference>
<dbReference type="RefSeq" id="WP_188242274.1">
    <property type="nucleotide sequence ID" value="NZ_JABTCF010000001.1"/>
</dbReference>
<protein>
    <submittedName>
        <fullName evidence="17">TonB-dependent receptor</fullName>
    </submittedName>
</protein>
<evidence type="ECO:0000256" key="10">
    <source>
        <dbReference type="ARBA" id="ARBA00023136"/>
    </source>
</evidence>
<evidence type="ECO:0000259" key="16">
    <source>
        <dbReference type="Pfam" id="PF07715"/>
    </source>
</evidence>
<dbReference type="Proteomes" id="UP001166021">
    <property type="component" value="Unassembled WGS sequence"/>
</dbReference>
<dbReference type="InterPro" id="IPR008969">
    <property type="entry name" value="CarboxyPept-like_regulatory"/>
</dbReference>
<keyword evidence="10 12" id="KW-0472">Membrane</keyword>
<reference evidence="17" key="1">
    <citation type="submission" date="2020-05" db="EMBL/GenBank/DDBJ databases">
        <title>The draft genome sequence of Maribacter sp. ANRC-HE7.</title>
        <authorList>
            <person name="Mu L."/>
        </authorList>
    </citation>
    <scope>NUCLEOTIDE SEQUENCE</scope>
    <source>
        <strain evidence="17">ANRC-HE7</strain>
    </source>
</reference>
<evidence type="ECO:0000256" key="13">
    <source>
        <dbReference type="RuleBase" id="RU003357"/>
    </source>
</evidence>
<comment type="caution">
    <text evidence="17">The sequence shown here is derived from an EMBL/GenBank/DDBJ whole genome shotgun (WGS) entry which is preliminary data.</text>
</comment>
<proteinExistence type="inferred from homology"/>
<evidence type="ECO:0000256" key="4">
    <source>
        <dbReference type="ARBA" id="ARBA00022496"/>
    </source>
</evidence>
<evidence type="ECO:0000259" key="15">
    <source>
        <dbReference type="Pfam" id="PF00593"/>
    </source>
</evidence>
<keyword evidence="4" id="KW-0410">Iron transport</keyword>
<dbReference type="SUPFAM" id="SSF56935">
    <property type="entry name" value="Porins"/>
    <property type="match status" value="1"/>
</dbReference>
<dbReference type="EMBL" id="JABTCF010000001">
    <property type="protein sequence ID" value="MBD0776753.1"/>
    <property type="molecule type" value="Genomic_DNA"/>
</dbReference>
<feature type="domain" description="TonB-dependent receptor plug" evidence="16">
    <location>
        <begin position="121"/>
        <end position="235"/>
    </location>
</feature>
<dbReference type="PANTHER" id="PTHR32552:SF89">
    <property type="entry name" value="CATECHOLATE SIDEROPHORE RECEPTOR FIU"/>
    <property type="match status" value="1"/>
</dbReference>
<keyword evidence="9 13" id="KW-0798">TonB box</keyword>
<dbReference type="InterPro" id="IPR012910">
    <property type="entry name" value="Plug_dom"/>
</dbReference>
<dbReference type="SUPFAM" id="SSF49464">
    <property type="entry name" value="Carboxypeptidase regulatory domain-like"/>
    <property type="match status" value="1"/>
</dbReference>
<dbReference type="InterPro" id="IPR036942">
    <property type="entry name" value="Beta-barrel_TonB_sf"/>
</dbReference>
<evidence type="ECO:0000256" key="14">
    <source>
        <dbReference type="SAM" id="SignalP"/>
    </source>
</evidence>
<keyword evidence="6 14" id="KW-0732">Signal</keyword>
<sequence length="938" mass="103739">MPKVLLPFFLFMVLLAQNRVFAQYSVRGVVEDKAGQPYQGAHVKLVPGSYSTTTNDQGEFELSNLKSGEYLLSISYLGTKGYVEKIGIKTDDVHVDIVLKDDILALRTVVVTGTFEPRSKLSSSTAISTLDADGLSHRILGGTANLLQAIPGTFTDASAGEVFTKVYTRGISASAEDDMGWYYVSLQEDGLPVSLVQHSYYGPDIFHRADLYTDRVEAIRGGSAAITALNAPGGIYNFISKGPSDVFGGEIRIQGGLQGDNNPMSRIDGRLGGPMGNHWFFNIGGHYRKDEGARNTNFTFSKGGQLRFNLIKKHEKGFIKFYGKLLDDFTNRYTGVAAKNWDDPIAAYGQDFNTTALLMPAFSADVPDGRRLSEGATERFDPSQGVHAQDKAFGVEFLQDLGMDWSVRFNLKYSHKNANWQTAISNAFVSLDDPLAYFISGAQFPIGQVVFNDAVSGEEMARLDNSGVLTGESFAYIGSGTLPYDAIMGTASWLKQNKSDEWMNKMTIRKLTDNHDITFGLGLGFSNTSLFTQGSFGYVTYEPNPRMLQVTLENPDQPVIALSDSNGLSNYGGLFFDNARADVAQVAFFANDRWKLSERLHVDIGWRYESIGHKGSKDQAVPFEREGGYDGNPITDYDNGILMPSSERDSFDFKYDYLSYSTALNYAVNDHTSIFGRFSSGNKAPELNYYFNNFSGVPINQKGQVQEITQLEMGFKGQTNQFSVMATAFWSQLRNIGIADFQFDPEDGSVFYAPVQFNDSRTVGIEWESAYTPLSYLAFTFNGSLQNAKATQWTVYDASDSVDRSDDVIVDYSGNTLAYNPKIMFNLGVAYHKDKWNGYYRWQFMGEREGNVANAFQLPAYSIFNTGVGFQINNNLSAHLEVTNLFNSGGLANFFGPNNFGSSANSATADYIQANPDASFIVVPVLPRGTYLSLDYKF</sequence>
<evidence type="ECO:0000256" key="3">
    <source>
        <dbReference type="ARBA" id="ARBA00022452"/>
    </source>
</evidence>
<evidence type="ECO:0000256" key="6">
    <source>
        <dbReference type="ARBA" id="ARBA00022729"/>
    </source>
</evidence>
<evidence type="ECO:0000256" key="11">
    <source>
        <dbReference type="ARBA" id="ARBA00023237"/>
    </source>
</evidence>
<dbReference type="Gene3D" id="2.40.170.20">
    <property type="entry name" value="TonB-dependent receptor, beta-barrel domain"/>
    <property type="match status" value="1"/>
</dbReference>
<keyword evidence="17" id="KW-0675">Receptor</keyword>
<evidence type="ECO:0000256" key="7">
    <source>
        <dbReference type="ARBA" id="ARBA00023004"/>
    </source>
</evidence>
<keyword evidence="18" id="KW-1185">Reference proteome</keyword>
<accession>A0ABR7UWM1</accession>
<keyword evidence="7" id="KW-0408">Iron</keyword>
<dbReference type="Pfam" id="PF07715">
    <property type="entry name" value="Plug"/>
    <property type="match status" value="1"/>
</dbReference>
<feature type="chain" id="PRO_5045518318" evidence="14">
    <location>
        <begin position="23"/>
        <end position="938"/>
    </location>
</feature>
<feature type="domain" description="TonB-dependent receptor-like beta-barrel" evidence="15">
    <location>
        <begin position="378"/>
        <end position="885"/>
    </location>
</feature>
<dbReference type="InterPro" id="IPR037066">
    <property type="entry name" value="Plug_dom_sf"/>
</dbReference>
<dbReference type="Gene3D" id="2.170.130.10">
    <property type="entry name" value="TonB-dependent receptor, plug domain"/>
    <property type="match status" value="1"/>
</dbReference>
<name>A0ABR7UWM1_9FLAO</name>
<evidence type="ECO:0000256" key="9">
    <source>
        <dbReference type="ARBA" id="ARBA00023077"/>
    </source>
</evidence>
<comment type="similarity">
    <text evidence="12 13">Belongs to the TonB-dependent receptor family.</text>
</comment>
<evidence type="ECO:0000313" key="17">
    <source>
        <dbReference type="EMBL" id="MBD0776753.1"/>
    </source>
</evidence>
<gene>
    <name evidence="17" type="ORF">HPE56_03010</name>
</gene>
<keyword evidence="5 12" id="KW-0812">Transmembrane</keyword>
<evidence type="ECO:0000313" key="18">
    <source>
        <dbReference type="Proteomes" id="UP001166021"/>
    </source>
</evidence>
<evidence type="ECO:0000256" key="8">
    <source>
        <dbReference type="ARBA" id="ARBA00023065"/>
    </source>
</evidence>